<dbReference type="EMBL" id="BGPR01008324">
    <property type="protein sequence ID" value="GBN33040.1"/>
    <property type="molecule type" value="Genomic_DNA"/>
</dbReference>
<dbReference type="PANTHER" id="PTHR11567:SF210">
    <property type="entry name" value="ACID PHOSPHATASE 5-RELATED"/>
    <property type="match status" value="1"/>
</dbReference>
<gene>
    <name evidence="2" type="primary">acp4_4</name>
    <name evidence="2" type="ORF">AVEN_273782_1</name>
</gene>
<evidence type="ECO:0000256" key="1">
    <source>
        <dbReference type="ARBA" id="ARBA00005375"/>
    </source>
</evidence>
<dbReference type="Gene3D" id="3.40.50.1240">
    <property type="entry name" value="Phosphoglycerate mutase-like"/>
    <property type="match status" value="1"/>
</dbReference>
<dbReference type="AlphaFoldDB" id="A0A4Y2N371"/>
<evidence type="ECO:0000313" key="2">
    <source>
        <dbReference type="EMBL" id="GBN33040.1"/>
    </source>
</evidence>
<dbReference type="CDD" id="cd07061">
    <property type="entry name" value="HP_HAP_like"/>
    <property type="match status" value="1"/>
</dbReference>
<dbReference type="InterPro" id="IPR029033">
    <property type="entry name" value="His_PPase_superfam"/>
</dbReference>
<protein>
    <submittedName>
        <fullName evidence="2">Testicular acid phosphatase</fullName>
    </submittedName>
</protein>
<dbReference type="Proteomes" id="UP000499080">
    <property type="component" value="Unassembled WGS sequence"/>
</dbReference>
<dbReference type="OrthoDB" id="6425998at2759"/>
<dbReference type="InterPro" id="IPR000560">
    <property type="entry name" value="His_Pase_clade-2"/>
</dbReference>
<dbReference type="PANTHER" id="PTHR11567">
    <property type="entry name" value="ACID PHOSPHATASE-RELATED"/>
    <property type="match status" value="1"/>
</dbReference>
<evidence type="ECO:0000313" key="3">
    <source>
        <dbReference type="Proteomes" id="UP000499080"/>
    </source>
</evidence>
<organism evidence="2 3">
    <name type="scientific">Araneus ventricosus</name>
    <name type="common">Orbweaver spider</name>
    <name type="synonym">Epeira ventricosa</name>
    <dbReference type="NCBI Taxonomy" id="182803"/>
    <lineage>
        <taxon>Eukaryota</taxon>
        <taxon>Metazoa</taxon>
        <taxon>Ecdysozoa</taxon>
        <taxon>Arthropoda</taxon>
        <taxon>Chelicerata</taxon>
        <taxon>Arachnida</taxon>
        <taxon>Araneae</taxon>
        <taxon>Araneomorphae</taxon>
        <taxon>Entelegynae</taxon>
        <taxon>Araneoidea</taxon>
        <taxon>Araneidae</taxon>
        <taxon>Araneus</taxon>
    </lineage>
</organism>
<dbReference type="Pfam" id="PF00328">
    <property type="entry name" value="His_Phos_2"/>
    <property type="match status" value="1"/>
</dbReference>
<dbReference type="InterPro" id="IPR050645">
    <property type="entry name" value="Histidine_acid_phosphatase"/>
</dbReference>
<name>A0A4Y2N371_ARAVE</name>
<dbReference type="SUPFAM" id="SSF53254">
    <property type="entry name" value="Phosphoglycerate mutase-like"/>
    <property type="match status" value="1"/>
</dbReference>
<keyword evidence="3" id="KW-1185">Reference proteome</keyword>
<accession>A0A4Y2N371</accession>
<sequence length="151" mass="17880">MTEESTTLLLVQTIFRHADRAPLMLYPTDPNSEACWPDGMGRLTQTGKKQHYELGKFLRSMYKDFITTNPKEVYVNSSSDDRCLNSAEANLASFYAPEERWKLEDDLNWQPIPIHYLPTQLDKVKFFNSFKILVLFNLLIKKKHFRNYYYQ</sequence>
<reference evidence="2 3" key="1">
    <citation type="journal article" date="2019" name="Sci. Rep.">
        <title>Orb-weaving spider Araneus ventricosus genome elucidates the spidroin gene catalogue.</title>
        <authorList>
            <person name="Kono N."/>
            <person name="Nakamura H."/>
            <person name="Ohtoshi R."/>
            <person name="Moran D.A.P."/>
            <person name="Shinohara A."/>
            <person name="Yoshida Y."/>
            <person name="Fujiwara M."/>
            <person name="Mori M."/>
            <person name="Tomita M."/>
            <person name="Arakawa K."/>
        </authorList>
    </citation>
    <scope>NUCLEOTIDE SEQUENCE [LARGE SCALE GENOMIC DNA]</scope>
</reference>
<comment type="similarity">
    <text evidence="1">Belongs to the histidine acid phosphatase family.</text>
</comment>
<dbReference type="GO" id="GO:0016791">
    <property type="term" value="F:phosphatase activity"/>
    <property type="evidence" value="ECO:0007669"/>
    <property type="project" value="TreeGrafter"/>
</dbReference>
<comment type="caution">
    <text evidence="2">The sequence shown here is derived from an EMBL/GenBank/DDBJ whole genome shotgun (WGS) entry which is preliminary data.</text>
</comment>
<proteinExistence type="inferred from homology"/>